<dbReference type="Pfam" id="PF04964">
    <property type="entry name" value="Flp_Fap"/>
    <property type="match status" value="1"/>
</dbReference>
<dbReference type="AlphaFoldDB" id="A0A0F9UVB5"/>
<comment type="caution">
    <text evidence="2">The sequence shown here is derived from an EMBL/GenBank/DDBJ whole genome shotgun (WGS) entry which is preliminary data.</text>
</comment>
<evidence type="ECO:0000256" key="1">
    <source>
        <dbReference type="SAM" id="Phobius"/>
    </source>
</evidence>
<dbReference type="EMBL" id="LAZR01000061">
    <property type="protein sequence ID" value="KKN96985.1"/>
    <property type="molecule type" value="Genomic_DNA"/>
</dbReference>
<dbReference type="InterPro" id="IPR007047">
    <property type="entry name" value="Flp_Fap"/>
</dbReference>
<evidence type="ECO:0008006" key="3">
    <source>
        <dbReference type="Google" id="ProtNLM"/>
    </source>
</evidence>
<proteinExistence type="predicted"/>
<sequence length="62" mass="6587">MRTIRKFIKKLVADERGLETVEYAIIAGLITVAAIATITAVGVLVHQKFQSLETAMGGGSTP</sequence>
<protein>
    <recommendedName>
        <fullName evidence="3">Flp/Fap pilin component</fullName>
    </recommendedName>
</protein>
<gene>
    <name evidence="2" type="ORF">LCGC14_0162350</name>
</gene>
<keyword evidence="1" id="KW-0472">Membrane</keyword>
<feature type="transmembrane region" description="Helical" evidence="1">
    <location>
        <begin position="21"/>
        <end position="45"/>
    </location>
</feature>
<keyword evidence="1" id="KW-0812">Transmembrane</keyword>
<reference evidence="2" key="1">
    <citation type="journal article" date="2015" name="Nature">
        <title>Complex archaea that bridge the gap between prokaryotes and eukaryotes.</title>
        <authorList>
            <person name="Spang A."/>
            <person name="Saw J.H."/>
            <person name="Jorgensen S.L."/>
            <person name="Zaremba-Niedzwiedzka K."/>
            <person name="Martijn J."/>
            <person name="Lind A.E."/>
            <person name="van Eijk R."/>
            <person name="Schleper C."/>
            <person name="Guy L."/>
            <person name="Ettema T.J."/>
        </authorList>
    </citation>
    <scope>NUCLEOTIDE SEQUENCE</scope>
</reference>
<keyword evidence="1" id="KW-1133">Transmembrane helix</keyword>
<evidence type="ECO:0000313" key="2">
    <source>
        <dbReference type="EMBL" id="KKN96985.1"/>
    </source>
</evidence>
<organism evidence="2">
    <name type="scientific">marine sediment metagenome</name>
    <dbReference type="NCBI Taxonomy" id="412755"/>
    <lineage>
        <taxon>unclassified sequences</taxon>
        <taxon>metagenomes</taxon>
        <taxon>ecological metagenomes</taxon>
    </lineage>
</organism>
<accession>A0A0F9UVB5</accession>
<name>A0A0F9UVB5_9ZZZZ</name>